<dbReference type="OMA" id="TCGCSPP"/>
<sequence>MTTSADSLMWSGRLTTTASTSSSDSDTGSFANQSLLSGEDYLTQGDVSDPCLNQGTQLRDEIRCSIIQKRIQKGLGGIRLDWKANGQESLSKEEEAKRRQRRERNRVAASRCRERRRERTFVLVEETDQLESSKQDLLDEIDQLEEQKSQLLAVLTEHDHSGQCHRHAQAEELHIDP</sequence>
<keyword evidence="4" id="KW-0175">Coiled coil</keyword>
<dbReference type="RefSeq" id="XP_003725798.1">
    <property type="nucleotide sequence ID" value="XM_003725750.3"/>
</dbReference>
<dbReference type="RefSeq" id="XP_030831892.1">
    <property type="nucleotide sequence ID" value="XM_030976032.1"/>
</dbReference>
<keyword evidence="7" id="KW-1185">Reference proteome</keyword>
<evidence type="ECO:0000256" key="3">
    <source>
        <dbReference type="ARBA" id="ARBA00023163"/>
    </source>
</evidence>
<dbReference type="PANTHER" id="PTHR23351:SF24">
    <property type="entry name" value="ACTIVATING TRANSCRIPTION FACTOR 3-RELATED"/>
    <property type="match status" value="1"/>
</dbReference>
<dbReference type="InParanoid" id="A0A7M7N6K3"/>
<accession>A0A7M7N6K3</accession>
<keyword evidence="2" id="KW-0238">DNA-binding</keyword>
<dbReference type="GeneID" id="115920363"/>
<dbReference type="GeneID" id="100891922"/>
<keyword evidence="3" id="KW-0804">Transcription</keyword>
<dbReference type="SMART" id="SM00338">
    <property type="entry name" value="BRLZ"/>
    <property type="match status" value="1"/>
</dbReference>
<dbReference type="EnsemblMetazoa" id="XM_030976032">
    <property type="protein sequence ID" value="XP_030831892"/>
    <property type="gene ID" value="LOC115920363"/>
</dbReference>
<dbReference type="GO" id="GO:0000978">
    <property type="term" value="F:RNA polymerase II cis-regulatory region sequence-specific DNA binding"/>
    <property type="evidence" value="ECO:0000318"/>
    <property type="project" value="GO_Central"/>
</dbReference>
<dbReference type="GO" id="GO:0006357">
    <property type="term" value="P:regulation of transcription by RNA polymerase II"/>
    <property type="evidence" value="ECO:0000318"/>
    <property type="project" value="GO_Central"/>
</dbReference>
<organism evidence="6 7">
    <name type="scientific">Strongylocentrotus purpuratus</name>
    <name type="common">Purple sea urchin</name>
    <dbReference type="NCBI Taxonomy" id="7668"/>
    <lineage>
        <taxon>Eukaryota</taxon>
        <taxon>Metazoa</taxon>
        <taxon>Echinodermata</taxon>
        <taxon>Eleutherozoa</taxon>
        <taxon>Echinozoa</taxon>
        <taxon>Echinoidea</taxon>
        <taxon>Euechinoidea</taxon>
        <taxon>Echinacea</taxon>
        <taxon>Camarodonta</taxon>
        <taxon>Echinidea</taxon>
        <taxon>Strongylocentrotidae</taxon>
        <taxon>Strongylocentrotus</taxon>
    </lineage>
</organism>
<dbReference type="Proteomes" id="UP000007110">
    <property type="component" value="Unassembled WGS sequence"/>
</dbReference>
<dbReference type="GO" id="GO:0005634">
    <property type="term" value="C:nucleus"/>
    <property type="evidence" value="ECO:0000318"/>
    <property type="project" value="GO_Central"/>
</dbReference>
<evidence type="ECO:0000313" key="6">
    <source>
        <dbReference type="EnsemblMetazoa" id="XP_030831892"/>
    </source>
</evidence>
<dbReference type="KEGG" id="spu:115920363"/>
<dbReference type="Pfam" id="PF00170">
    <property type="entry name" value="bZIP_1"/>
    <property type="match status" value="1"/>
</dbReference>
<dbReference type="InterPro" id="IPR004827">
    <property type="entry name" value="bZIP"/>
</dbReference>
<dbReference type="PROSITE" id="PS50217">
    <property type="entry name" value="BZIP"/>
    <property type="match status" value="1"/>
</dbReference>
<dbReference type="KEGG" id="spu:100891922"/>
<dbReference type="InterPro" id="IPR000837">
    <property type="entry name" value="AP-1"/>
</dbReference>
<dbReference type="PANTHER" id="PTHR23351">
    <property type="entry name" value="FOS TRANSCRIPTION FACTOR-RELATED"/>
    <property type="match status" value="1"/>
</dbReference>
<feature type="coiled-coil region" evidence="4">
    <location>
        <begin position="127"/>
        <end position="154"/>
    </location>
</feature>
<evidence type="ECO:0000256" key="4">
    <source>
        <dbReference type="SAM" id="Coils"/>
    </source>
</evidence>
<reference evidence="6" key="2">
    <citation type="submission" date="2021-01" db="UniProtKB">
        <authorList>
            <consortium name="EnsemblMetazoa"/>
        </authorList>
    </citation>
    <scope>IDENTIFICATION</scope>
</reference>
<dbReference type="Gene3D" id="1.20.5.170">
    <property type="match status" value="1"/>
</dbReference>
<evidence type="ECO:0000259" key="5">
    <source>
        <dbReference type="PROSITE" id="PS50217"/>
    </source>
</evidence>
<evidence type="ECO:0000256" key="1">
    <source>
        <dbReference type="ARBA" id="ARBA00023015"/>
    </source>
</evidence>
<proteinExistence type="predicted"/>
<name>A0A7M7N6K3_STRPU</name>
<dbReference type="PROSITE" id="PS00036">
    <property type="entry name" value="BZIP_BASIC"/>
    <property type="match status" value="1"/>
</dbReference>
<feature type="domain" description="BZIP" evidence="5">
    <location>
        <begin position="95"/>
        <end position="158"/>
    </location>
</feature>
<keyword evidence="1" id="KW-0805">Transcription regulation</keyword>
<dbReference type="InterPro" id="IPR046347">
    <property type="entry name" value="bZIP_sf"/>
</dbReference>
<dbReference type="EnsemblMetazoa" id="XM_003725750">
    <property type="protein sequence ID" value="XP_003725798"/>
    <property type="gene ID" value="LOC100891922"/>
</dbReference>
<dbReference type="AlphaFoldDB" id="A0A7M7N6K3"/>
<protein>
    <recommendedName>
        <fullName evidence="5">BZIP domain-containing protein</fullName>
    </recommendedName>
</protein>
<reference evidence="7" key="1">
    <citation type="submission" date="2015-02" db="EMBL/GenBank/DDBJ databases">
        <title>Genome sequencing for Strongylocentrotus purpuratus.</title>
        <authorList>
            <person name="Murali S."/>
            <person name="Liu Y."/>
            <person name="Vee V."/>
            <person name="English A."/>
            <person name="Wang M."/>
            <person name="Skinner E."/>
            <person name="Han Y."/>
            <person name="Muzny D.M."/>
            <person name="Worley K.C."/>
            <person name="Gibbs R.A."/>
        </authorList>
    </citation>
    <scope>NUCLEOTIDE SEQUENCE</scope>
</reference>
<evidence type="ECO:0000313" key="7">
    <source>
        <dbReference type="Proteomes" id="UP000007110"/>
    </source>
</evidence>
<evidence type="ECO:0000256" key="2">
    <source>
        <dbReference type="ARBA" id="ARBA00023125"/>
    </source>
</evidence>
<dbReference type="SUPFAM" id="SSF57959">
    <property type="entry name" value="Leucine zipper domain"/>
    <property type="match status" value="1"/>
</dbReference>
<dbReference type="GO" id="GO:0000981">
    <property type="term" value="F:DNA-binding transcription factor activity, RNA polymerase II-specific"/>
    <property type="evidence" value="ECO:0000318"/>
    <property type="project" value="GO_Central"/>
</dbReference>
<dbReference type="OrthoDB" id="2596881at2759"/>
<dbReference type="PRINTS" id="PR00042">
    <property type="entry name" value="LEUZIPPRFOS"/>
</dbReference>